<dbReference type="Proteomes" id="UP000221369">
    <property type="component" value="Unassembled WGS sequence"/>
</dbReference>
<gene>
    <name evidence="2" type="ORF">ATJ78_0409</name>
</gene>
<organism evidence="2 3">
    <name type="scientific">Paramicrobacterium agarici</name>
    <dbReference type="NCBI Taxonomy" id="630514"/>
    <lineage>
        <taxon>Bacteria</taxon>
        <taxon>Bacillati</taxon>
        <taxon>Actinomycetota</taxon>
        <taxon>Actinomycetes</taxon>
        <taxon>Micrococcales</taxon>
        <taxon>Microbacteriaceae</taxon>
        <taxon>Paramicrobacterium</taxon>
    </lineage>
</organism>
<dbReference type="EMBL" id="PDJE01000001">
    <property type="protein sequence ID" value="PFG29503.1"/>
    <property type="molecule type" value="Genomic_DNA"/>
</dbReference>
<keyword evidence="3" id="KW-1185">Reference proteome</keyword>
<proteinExistence type="predicted"/>
<dbReference type="RefSeq" id="WP_156088583.1">
    <property type="nucleotide sequence ID" value="NZ_PDJE01000001.1"/>
</dbReference>
<evidence type="ECO:0000313" key="2">
    <source>
        <dbReference type="EMBL" id="PFG29503.1"/>
    </source>
</evidence>
<dbReference type="AlphaFoldDB" id="A0A2A9DSE1"/>
<comment type="caution">
    <text evidence="2">The sequence shown here is derived from an EMBL/GenBank/DDBJ whole genome shotgun (WGS) entry which is preliminary data.</text>
</comment>
<reference evidence="2 3" key="1">
    <citation type="submission" date="2017-10" db="EMBL/GenBank/DDBJ databases">
        <title>Sequencing the genomes of 1000 actinobacteria strains.</title>
        <authorList>
            <person name="Klenk H.-P."/>
        </authorList>
    </citation>
    <scope>NUCLEOTIDE SEQUENCE [LARGE SCALE GENOMIC DNA]</scope>
    <source>
        <strain evidence="2 3">DSM 21798</strain>
    </source>
</reference>
<evidence type="ECO:0000313" key="3">
    <source>
        <dbReference type="Proteomes" id="UP000221369"/>
    </source>
</evidence>
<name>A0A2A9DSE1_9MICO</name>
<sequence>MTIRTVMSVRTGLVEHLIADMLIKAAIVGVSVVIVIVAMVILWKTVGRGR</sequence>
<evidence type="ECO:0000256" key="1">
    <source>
        <dbReference type="SAM" id="Phobius"/>
    </source>
</evidence>
<feature type="transmembrane region" description="Helical" evidence="1">
    <location>
        <begin position="21"/>
        <end position="43"/>
    </location>
</feature>
<protein>
    <submittedName>
        <fullName evidence="2">Uncharacterized protein</fullName>
    </submittedName>
</protein>
<keyword evidence="1" id="KW-1133">Transmembrane helix</keyword>
<accession>A0A2A9DSE1</accession>
<keyword evidence="1" id="KW-0812">Transmembrane</keyword>
<keyword evidence="1" id="KW-0472">Membrane</keyword>